<protein>
    <submittedName>
        <fullName evidence="2">Uncharacterized protein</fullName>
    </submittedName>
</protein>
<dbReference type="EMBL" id="HBED01035486">
    <property type="protein sequence ID" value="CAD8319314.1"/>
    <property type="molecule type" value="Transcribed_RNA"/>
</dbReference>
<sequence>MATTIDTPKAAPIRSVYPSSPTTPTYSGDRARLTASHPDGEILVNSYSEARVAMEGWAVLGPGSPLRRRVKLDTDDDWKNFIDSILAKEIDYDGGVPKIDLEAVLKRCYEVAFYMPPSPNASVRRTPEFGAQTHAAVSIGSASPAPLSI</sequence>
<proteinExistence type="predicted"/>
<gene>
    <name evidence="2" type="ORF">TDUB1175_LOCUS17789</name>
</gene>
<evidence type="ECO:0000313" key="2">
    <source>
        <dbReference type="EMBL" id="CAD8319314.1"/>
    </source>
</evidence>
<feature type="region of interest" description="Disordered" evidence="1">
    <location>
        <begin position="1"/>
        <end position="32"/>
    </location>
</feature>
<name>A0A7R9WAU6_9STRA</name>
<dbReference type="AlphaFoldDB" id="A0A7R9WAU6"/>
<reference evidence="2" key="1">
    <citation type="submission" date="2021-01" db="EMBL/GenBank/DDBJ databases">
        <authorList>
            <person name="Corre E."/>
            <person name="Pelletier E."/>
            <person name="Niang G."/>
            <person name="Scheremetjew M."/>
            <person name="Finn R."/>
            <person name="Kale V."/>
            <person name="Holt S."/>
            <person name="Cochrane G."/>
            <person name="Meng A."/>
            <person name="Brown T."/>
            <person name="Cohen L."/>
        </authorList>
    </citation>
    <scope>NUCLEOTIDE SEQUENCE</scope>
    <source>
        <strain evidence="2">CCMP147</strain>
    </source>
</reference>
<organism evidence="2">
    <name type="scientific">Pseudictyota dubia</name>
    <dbReference type="NCBI Taxonomy" id="2749911"/>
    <lineage>
        <taxon>Eukaryota</taxon>
        <taxon>Sar</taxon>
        <taxon>Stramenopiles</taxon>
        <taxon>Ochrophyta</taxon>
        <taxon>Bacillariophyta</taxon>
        <taxon>Mediophyceae</taxon>
        <taxon>Biddulphiophycidae</taxon>
        <taxon>Eupodiscales</taxon>
        <taxon>Odontellaceae</taxon>
        <taxon>Pseudictyota</taxon>
    </lineage>
</organism>
<accession>A0A7R9WAU6</accession>
<feature type="compositionally biased region" description="Polar residues" evidence="1">
    <location>
        <begin position="17"/>
        <end position="26"/>
    </location>
</feature>
<evidence type="ECO:0000256" key="1">
    <source>
        <dbReference type="SAM" id="MobiDB-lite"/>
    </source>
</evidence>